<comment type="caution">
    <text evidence="1">The sequence shown here is derived from an EMBL/GenBank/DDBJ whole genome shotgun (WGS) entry which is preliminary data.</text>
</comment>
<name>A0ACC1II49_9FUNG</name>
<evidence type="ECO:0000313" key="1">
    <source>
        <dbReference type="EMBL" id="KAJ1895352.1"/>
    </source>
</evidence>
<organism evidence="1 2">
    <name type="scientific">Kickxella alabastrina</name>
    <dbReference type="NCBI Taxonomy" id="61397"/>
    <lineage>
        <taxon>Eukaryota</taxon>
        <taxon>Fungi</taxon>
        <taxon>Fungi incertae sedis</taxon>
        <taxon>Zoopagomycota</taxon>
        <taxon>Kickxellomycotina</taxon>
        <taxon>Kickxellomycetes</taxon>
        <taxon>Kickxellales</taxon>
        <taxon>Kickxellaceae</taxon>
        <taxon>Kickxella</taxon>
    </lineage>
</organism>
<dbReference type="Proteomes" id="UP001150581">
    <property type="component" value="Unassembled WGS sequence"/>
</dbReference>
<accession>A0ACC1II49</accession>
<reference evidence="1" key="1">
    <citation type="submission" date="2022-07" db="EMBL/GenBank/DDBJ databases">
        <title>Phylogenomic reconstructions and comparative analyses of Kickxellomycotina fungi.</title>
        <authorList>
            <person name="Reynolds N.K."/>
            <person name="Stajich J.E."/>
            <person name="Barry K."/>
            <person name="Grigoriev I.V."/>
            <person name="Crous P."/>
            <person name="Smith M.E."/>
        </authorList>
    </citation>
    <scope>NUCLEOTIDE SEQUENCE</scope>
    <source>
        <strain evidence="1">Benny 63K</strain>
    </source>
</reference>
<evidence type="ECO:0000313" key="2">
    <source>
        <dbReference type="Proteomes" id="UP001150581"/>
    </source>
</evidence>
<sequence length="371" mass="42146">MDITSDFRKLVRQETTKHQAQLPKKKKDTGRLDILPPKRANFSQPANNAFLTEAYIIAKHLRALRERIVEIRPAYLNLQSRQQTRRLATDFHGLGRQSAVKLSDPERDEIDRGIKQAVRQMMGKIQSLTQLGEATLDAITDNNDQGIEGAKILLRRLVGALDPRKAGKLPGDMTELASQPGLPLELSKRDVVAAHQSSVIWYLNSLLQKTNKVHTEMQELYLRQKLERQRGVLSQQQPKQISSKGAAIVSEKQGSEQDEMLSHLSQQELKILQTENHNMVQEFESALDQIRDTQRSVLEISTLQSQLATELNAQMQQTERLYNEAVGALDDVGQGNDYLISARKHQSTARKWVLTIFIVLSLVLLFLDWFD</sequence>
<gene>
    <name evidence="1" type="ORF">LPJ66_004643</name>
</gene>
<keyword evidence="2" id="KW-1185">Reference proteome</keyword>
<protein>
    <submittedName>
        <fullName evidence="1">Uncharacterized protein</fullName>
    </submittedName>
</protein>
<proteinExistence type="predicted"/>
<dbReference type="EMBL" id="JANBPG010000578">
    <property type="protein sequence ID" value="KAJ1895352.1"/>
    <property type="molecule type" value="Genomic_DNA"/>
</dbReference>